<dbReference type="Proteomes" id="UP000889800">
    <property type="component" value="Chromosome"/>
</dbReference>
<dbReference type="HOGENOM" id="CLU_007383_1_7_3"/>
<name>Q31S76_SYNE7</name>
<feature type="domain" description="NAD(P)-binding" evidence="1">
    <location>
        <begin position="12"/>
        <end position="340"/>
    </location>
</feature>
<dbReference type="Gene3D" id="3.40.50.720">
    <property type="entry name" value="NAD(P)-binding Rossmann-like Domain"/>
    <property type="match status" value="1"/>
</dbReference>
<dbReference type="NCBIfam" id="TIGR02622">
    <property type="entry name" value="CDP_4_6_dhtase"/>
    <property type="match status" value="1"/>
</dbReference>
<proteinExistence type="predicted"/>
<dbReference type="InterPro" id="IPR016040">
    <property type="entry name" value="NAD(P)-bd_dom"/>
</dbReference>
<dbReference type="Pfam" id="PF16363">
    <property type="entry name" value="GDP_Man_Dehyd"/>
    <property type="match status" value="1"/>
</dbReference>
<dbReference type="AlphaFoldDB" id="Q31S76"/>
<dbReference type="KEGG" id="syf:Synpcc7942_0061"/>
<dbReference type="OrthoDB" id="9771073at2"/>
<organism evidence="2 3">
    <name type="scientific">Synechococcus elongatus (strain ATCC 33912 / PCC 7942 / FACHB-805)</name>
    <name type="common">Anacystis nidulans R2</name>
    <dbReference type="NCBI Taxonomy" id="1140"/>
    <lineage>
        <taxon>Bacteria</taxon>
        <taxon>Bacillati</taxon>
        <taxon>Cyanobacteriota</taxon>
        <taxon>Cyanophyceae</taxon>
        <taxon>Synechococcales</taxon>
        <taxon>Synechococcaceae</taxon>
        <taxon>Synechococcus</taxon>
    </lineage>
</organism>
<accession>Q31S76</accession>
<sequence length="368" mass="41147">MNSSFWRDRQVLITGHTGFKGSWLTLWLLMQGADVWGYALPPESERSLFTALDLANQRQAGWGYFQYRLGEMNDAEALRQWVEQAQPEVVFHLAAQPLVRRSYADPLGTWQTNVLGSLQLLEALKSLQHPCAMVMVTTDKVYENREWVYGYRETDCLGGHDPYSASKAAMELAVASWRSSFCGDAAHQTPYLAIATARAGNVIGGGDWAVDRIVPDAVRSLSAGAAIAVRNSHSTRPWQHVLEPLGGYLLLAQRLLEHQQSAEKTVNPFARAFNFGPAIESNRSVKELITTVLQHWPGQWVDQSDPTAPHEAGLLHLVSDQARQLLGWQPRWDFETTVSRTIHWYRPVMMTGGSALEACLEDLATYGQ</sequence>
<dbReference type="PaxDb" id="1140-Synpcc7942_0061"/>
<dbReference type="InterPro" id="IPR036291">
    <property type="entry name" value="NAD(P)-bd_dom_sf"/>
</dbReference>
<dbReference type="eggNOG" id="COG0451">
    <property type="taxonomic scope" value="Bacteria"/>
</dbReference>
<protein>
    <submittedName>
        <fullName evidence="2">CDP-glucose 4,6-dehydratase</fullName>
    </submittedName>
</protein>
<dbReference type="BioCyc" id="SYNEL:SYNPCC7942_0061-MONOMER"/>
<dbReference type="GeneID" id="72428869"/>
<dbReference type="RefSeq" id="WP_011377425.1">
    <property type="nucleotide sequence ID" value="NC_007604.1"/>
</dbReference>
<reference evidence="3" key="1">
    <citation type="submission" date="2005-08" db="EMBL/GenBank/DDBJ databases">
        <title>Complete sequence of chromosome 1 of Synechococcus elongatus PCC 7942.</title>
        <authorList>
            <consortium name="US DOE Joint Genome Institute"/>
            <person name="Copeland A."/>
            <person name="Lucas S."/>
            <person name="Lapidus A."/>
            <person name="Barry K."/>
            <person name="Detter J.C."/>
            <person name="Glavina T."/>
            <person name="Hammon N."/>
            <person name="Israni S."/>
            <person name="Pitluck S."/>
            <person name="Schmutz J."/>
            <person name="Larimer F."/>
            <person name="Land M."/>
            <person name="Kyrpides N."/>
            <person name="Lykidis A."/>
            <person name="Richardson P."/>
        </authorList>
    </citation>
    <scope>NUCLEOTIDE SEQUENCE [LARGE SCALE GENOMIC DNA]</scope>
    <source>
        <strain evidence="3">ATCC 33912 / PCC 7942 / FACHB-805</strain>
    </source>
</reference>
<evidence type="ECO:0000313" key="3">
    <source>
        <dbReference type="Proteomes" id="UP000889800"/>
    </source>
</evidence>
<dbReference type="InterPro" id="IPR013445">
    <property type="entry name" value="CDP_4_6_deHydtase"/>
</dbReference>
<evidence type="ECO:0000259" key="1">
    <source>
        <dbReference type="Pfam" id="PF16363"/>
    </source>
</evidence>
<dbReference type="PANTHER" id="PTHR43000">
    <property type="entry name" value="DTDP-D-GLUCOSE 4,6-DEHYDRATASE-RELATED"/>
    <property type="match status" value="1"/>
</dbReference>
<dbReference type="STRING" id="1140.Synpcc7942_0061"/>
<dbReference type="Gene3D" id="3.90.25.10">
    <property type="entry name" value="UDP-galactose 4-epimerase, domain 1"/>
    <property type="match status" value="1"/>
</dbReference>
<gene>
    <name evidence="2" type="ordered locus">Synpcc7942_0061</name>
</gene>
<keyword evidence="3" id="KW-1185">Reference proteome</keyword>
<evidence type="ECO:0000313" key="2">
    <source>
        <dbReference type="EMBL" id="ABB56093.1"/>
    </source>
</evidence>
<dbReference type="SUPFAM" id="SSF51735">
    <property type="entry name" value="NAD(P)-binding Rossmann-fold domains"/>
    <property type="match status" value="1"/>
</dbReference>
<dbReference type="EMBL" id="CP000100">
    <property type="protein sequence ID" value="ABB56093.1"/>
    <property type="molecule type" value="Genomic_DNA"/>
</dbReference>